<dbReference type="EMBL" id="JAQJZL010000010">
    <property type="protein sequence ID" value="KAJ6035436.1"/>
    <property type="molecule type" value="Genomic_DNA"/>
</dbReference>
<reference evidence="1" key="2">
    <citation type="submission" date="2023-01" db="EMBL/GenBank/DDBJ databases">
        <authorList>
            <person name="Petersen C."/>
        </authorList>
    </citation>
    <scope>NUCLEOTIDE SEQUENCE</scope>
    <source>
        <strain evidence="1">IBT 15450</strain>
    </source>
</reference>
<protein>
    <submittedName>
        <fullName evidence="1">Uncharacterized protein</fullName>
    </submittedName>
</protein>
<keyword evidence="2" id="KW-1185">Reference proteome</keyword>
<dbReference type="AlphaFoldDB" id="A0AAD6N6K0"/>
<dbReference type="Proteomes" id="UP001219568">
    <property type="component" value="Unassembled WGS sequence"/>
</dbReference>
<evidence type="ECO:0000313" key="1">
    <source>
        <dbReference type="EMBL" id="KAJ6035436.1"/>
    </source>
</evidence>
<organism evidence="1 2">
    <name type="scientific">Penicillium canescens</name>
    <dbReference type="NCBI Taxonomy" id="5083"/>
    <lineage>
        <taxon>Eukaryota</taxon>
        <taxon>Fungi</taxon>
        <taxon>Dikarya</taxon>
        <taxon>Ascomycota</taxon>
        <taxon>Pezizomycotina</taxon>
        <taxon>Eurotiomycetes</taxon>
        <taxon>Eurotiomycetidae</taxon>
        <taxon>Eurotiales</taxon>
        <taxon>Aspergillaceae</taxon>
        <taxon>Penicillium</taxon>
    </lineage>
</organism>
<comment type="caution">
    <text evidence="1">The sequence shown here is derived from an EMBL/GenBank/DDBJ whole genome shotgun (WGS) entry which is preliminary data.</text>
</comment>
<reference evidence="1" key="1">
    <citation type="journal article" date="2023" name="IMA Fungus">
        <title>Comparative genomic study of the Penicillium genus elucidates a diverse pangenome and 15 lateral gene transfer events.</title>
        <authorList>
            <person name="Petersen C."/>
            <person name="Sorensen T."/>
            <person name="Nielsen M.R."/>
            <person name="Sondergaard T.E."/>
            <person name="Sorensen J.L."/>
            <person name="Fitzpatrick D.A."/>
            <person name="Frisvad J.C."/>
            <person name="Nielsen K.L."/>
        </authorList>
    </citation>
    <scope>NUCLEOTIDE SEQUENCE</scope>
    <source>
        <strain evidence="1">IBT 15450</strain>
    </source>
</reference>
<proteinExistence type="predicted"/>
<name>A0AAD6N6K0_PENCN</name>
<gene>
    <name evidence="1" type="ORF">N7460_009611</name>
</gene>
<evidence type="ECO:0000313" key="2">
    <source>
        <dbReference type="Proteomes" id="UP001219568"/>
    </source>
</evidence>
<sequence>MNFEKLNIDDSRGIGGSRFFIFRVGPTRAPFYVFRRTNAYSTQGFKNLSKYENRISKLKHDAQNGEQLWQYTKKKKKKKRNIVGIRGIAIKETENSINSPQI</sequence>
<accession>A0AAD6N6K0</accession>